<sequence>MPLITTRQYVEAAVMQGMVAEEGIIKKEIVYDPAKNLNEPVLKDEEERIGRITGSFAVETLDREPLINMHFQSSADQNAVFISSDMQMDTSFLEKISQKNCGNEVLIESVDENMQIGTFFKENMRKEVPENNEFQPMVPSIKSVEEGVTLKTGMAGSKEKSLAELVTEEGTSYEVDLDGKSHLIMDHKSRMDERTKSSAEDKYPYELTVDISWALEEKDDTDAETELNGDSNKSSARFESMKWEKLTDGFEMTSEKLKMKGLMGESAVKAEKVTFDHNKGFVIKIPRTDKEESESFFIHRFEPKEYHMKSSEITAVESTTTQKWLGAEKESQEDLTIQRRQISELSRDEKLENVDAKALAMMNNQKEYEKRLITMEGDQELNEKAEMAQNLEKLKIYSSDGMMPQQPAGNDKKSCLLKRSSEQLITKHELMTSFEKGELERDISNKKITSSWCELSREEPRNIASEAFLDTIEICSIIPQQRKNVQIFAKESDRYQFTDFFLSDEKVQKEDKSLSYSERPNRFSVIEKVTSVGKESFKDFFASAEASRSGATSILEASGVSSVSRSLETVQVVEGQKSFLRSASFDVADNSMEKKKREEKISHYGELEGHINASVISSAEAIVERNNVKVIYDEVTGALWQQADGDTSEKTFSRRQLELAAKEKSTVQLKNEQNITLSSAFDRYSAGQQNCQKFTLSRKKEVEKGASSSFFASVFLNYAEDTQIESLQKVEKRTKSLEETAVVPQKKIEEEIFINKLSHSVGEYLETKKDVYEIKSVRNSNNGRKMKTIAESTSEFVFEESLTLTKAPLARQNIAKGSFETDKETKITHVIDLEVNAGYLVGESKGKLGETVSRSNVSDQSNCSVNYLIGKHCSNKSPPSEERTAAEKSVPQVEHEHE</sequence>
<feature type="region of interest" description="Disordered" evidence="1">
    <location>
        <begin position="873"/>
        <end position="898"/>
    </location>
</feature>
<dbReference type="WBParaSite" id="BTMF_0001589701-mRNA-1">
    <property type="protein sequence ID" value="BTMF_0001589701-mRNA-1"/>
    <property type="gene ID" value="BTMF_0001589701"/>
</dbReference>
<evidence type="ECO:0000313" key="3">
    <source>
        <dbReference type="Proteomes" id="UP000280834"/>
    </source>
</evidence>
<gene>
    <name evidence="2" type="ORF">BTMF_LOCUS13885</name>
</gene>
<reference evidence="2 3" key="2">
    <citation type="submission" date="2018-11" db="EMBL/GenBank/DDBJ databases">
        <authorList>
            <consortium name="Pathogen Informatics"/>
        </authorList>
    </citation>
    <scope>NUCLEOTIDE SEQUENCE [LARGE SCALE GENOMIC DNA]</scope>
</reference>
<reference evidence="4" key="1">
    <citation type="submission" date="2017-02" db="UniProtKB">
        <authorList>
            <consortium name="WormBaseParasite"/>
        </authorList>
    </citation>
    <scope>IDENTIFICATION</scope>
</reference>
<dbReference type="STRING" id="42155.A0A0R3R799"/>
<organism evidence="4">
    <name type="scientific">Brugia timori</name>
    <dbReference type="NCBI Taxonomy" id="42155"/>
    <lineage>
        <taxon>Eukaryota</taxon>
        <taxon>Metazoa</taxon>
        <taxon>Ecdysozoa</taxon>
        <taxon>Nematoda</taxon>
        <taxon>Chromadorea</taxon>
        <taxon>Rhabditida</taxon>
        <taxon>Spirurina</taxon>
        <taxon>Spiruromorpha</taxon>
        <taxon>Filarioidea</taxon>
        <taxon>Onchocercidae</taxon>
        <taxon>Brugia</taxon>
    </lineage>
</organism>
<evidence type="ECO:0000313" key="2">
    <source>
        <dbReference type="EMBL" id="VDO47147.1"/>
    </source>
</evidence>
<protein>
    <submittedName>
        <fullName evidence="4">ANK_REP_REGION domain-containing protein</fullName>
    </submittedName>
</protein>
<keyword evidence="3" id="KW-1185">Reference proteome</keyword>
<evidence type="ECO:0000256" key="1">
    <source>
        <dbReference type="SAM" id="MobiDB-lite"/>
    </source>
</evidence>
<dbReference type="EMBL" id="UZAG01020572">
    <property type="protein sequence ID" value="VDO47147.1"/>
    <property type="molecule type" value="Genomic_DNA"/>
</dbReference>
<dbReference type="AlphaFoldDB" id="A0A0R3R799"/>
<dbReference type="Proteomes" id="UP000280834">
    <property type="component" value="Unassembled WGS sequence"/>
</dbReference>
<proteinExistence type="predicted"/>
<evidence type="ECO:0000313" key="4">
    <source>
        <dbReference type="WBParaSite" id="BTMF_0001589701-mRNA-1"/>
    </source>
</evidence>
<accession>A0A0R3R799</accession>
<name>A0A0R3R799_9BILA</name>